<keyword evidence="2" id="KW-1185">Reference proteome</keyword>
<comment type="caution">
    <text evidence="1">The sequence shown here is derived from an EMBL/GenBank/DDBJ whole genome shotgun (WGS) entry which is preliminary data.</text>
</comment>
<proteinExistence type="predicted"/>
<reference evidence="1 2" key="1">
    <citation type="submission" date="2020-12" db="EMBL/GenBank/DDBJ databases">
        <title>Metabolic potential, ecology and presence of endohyphal bacteria is reflected in genomic diversity of Mucoromycotina.</title>
        <authorList>
            <person name="Muszewska A."/>
            <person name="Okrasinska A."/>
            <person name="Steczkiewicz K."/>
            <person name="Drgas O."/>
            <person name="Orlowska M."/>
            <person name="Perlinska-Lenart U."/>
            <person name="Aleksandrzak-Piekarczyk T."/>
            <person name="Szatraj K."/>
            <person name="Zielenkiewicz U."/>
            <person name="Pilsyk S."/>
            <person name="Malc E."/>
            <person name="Mieczkowski P."/>
            <person name="Kruszewska J.S."/>
            <person name="Biernat P."/>
            <person name="Pawlowska J."/>
        </authorList>
    </citation>
    <scope>NUCLEOTIDE SEQUENCE [LARGE SCALE GENOMIC DNA]</scope>
    <source>
        <strain evidence="1 2">CBS 142.35</strain>
    </source>
</reference>
<sequence length="279" mass="32067">MSQTGHPHSAIHLYNFLSSVQSTFSTVDEYQEQFETLLLSPHYTPELFDTVMVKLYNVMTLEQQNERRLSLWPELQKIMQAAKQDPQYDSLLMRMIESFFFIRHVDSVLNNDNQLEAFIRSLLLDSPDADHAQVMASIAGFLQTLDRTTRAGVESVLSQQRQASEPSSTDKLLLQIRRILDDDVLFMQFNEIMDTDTIAGVAWNETLLKLFQLVQSRKPEVWDSISSILDQAQSAHDTTQYSSYEEYVQKNFLDDGGQQYLDSEADRARVESMLGSLSM</sequence>
<protein>
    <submittedName>
        <fullName evidence="1">Uncharacterized protein</fullName>
    </submittedName>
</protein>
<accession>A0A8H7VM64</accession>
<name>A0A8H7VM64_9FUNG</name>
<evidence type="ECO:0000313" key="2">
    <source>
        <dbReference type="Proteomes" id="UP000646827"/>
    </source>
</evidence>
<dbReference type="AlphaFoldDB" id="A0A8H7VM64"/>
<dbReference type="EMBL" id="JAEPRB010000105">
    <property type="protein sequence ID" value="KAG2221558.1"/>
    <property type="molecule type" value="Genomic_DNA"/>
</dbReference>
<organism evidence="1 2">
    <name type="scientific">Circinella minor</name>
    <dbReference type="NCBI Taxonomy" id="1195481"/>
    <lineage>
        <taxon>Eukaryota</taxon>
        <taxon>Fungi</taxon>
        <taxon>Fungi incertae sedis</taxon>
        <taxon>Mucoromycota</taxon>
        <taxon>Mucoromycotina</taxon>
        <taxon>Mucoromycetes</taxon>
        <taxon>Mucorales</taxon>
        <taxon>Lichtheimiaceae</taxon>
        <taxon>Circinella</taxon>
    </lineage>
</organism>
<evidence type="ECO:0000313" key="1">
    <source>
        <dbReference type="EMBL" id="KAG2221558.1"/>
    </source>
</evidence>
<dbReference type="OrthoDB" id="2156793at2759"/>
<dbReference type="Proteomes" id="UP000646827">
    <property type="component" value="Unassembled WGS sequence"/>
</dbReference>
<gene>
    <name evidence="1" type="ORF">INT45_002572</name>
</gene>